<proteinExistence type="predicted"/>
<feature type="region of interest" description="Disordered" evidence="1">
    <location>
        <begin position="61"/>
        <end position="81"/>
    </location>
</feature>
<sequence>MNFWDDKGKVLAEMEWNDHGIKSEVDVSGWAYHRNAIKSRSLEFRNTPTFRPKLMLPRPKRVRKPYSPSINTPQPMAKSISPSGEKIESLILKLLEKGQKKAKDVKFNNTYRIGNRIVTRIPFLNYKLNLPRSLNMLKAPKQVKGLSRANKRPLASSFAYKLTGTSLLSSKFTY</sequence>
<keyword evidence="3" id="KW-1185">Reference proteome</keyword>
<organism evidence="2 3">
    <name type="scientific">Stentor coeruleus</name>
    <dbReference type="NCBI Taxonomy" id="5963"/>
    <lineage>
        <taxon>Eukaryota</taxon>
        <taxon>Sar</taxon>
        <taxon>Alveolata</taxon>
        <taxon>Ciliophora</taxon>
        <taxon>Postciliodesmatophora</taxon>
        <taxon>Heterotrichea</taxon>
        <taxon>Heterotrichida</taxon>
        <taxon>Stentoridae</taxon>
        <taxon>Stentor</taxon>
    </lineage>
</organism>
<dbReference type="Proteomes" id="UP000187209">
    <property type="component" value="Unassembled WGS sequence"/>
</dbReference>
<evidence type="ECO:0000313" key="2">
    <source>
        <dbReference type="EMBL" id="OMJ89596.1"/>
    </source>
</evidence>
<name>A0A1R2CKV1_9CILI</name>
<dbReference type="EMBL" id="MPUH01000122">
    <property type="protein sequence ID" value="OMJ89596.1"/>
    <property type="molecule type" value="Genomic_DNA"/>
</dbReference>
<dbReference type="AlphaFoldDB" id="A0A1R2CKV1"/>
<evidence type="ECO:0000256" key="1">
    <source>
        <dbReference type="SAM" id="MobiDB-lite"/>
    </source>
</evidence>
<gene>
    <name evidence="2" type="ORF">SteCoe_8221</name>
</gene>
<reference evidence="2 3" key="1">
    <citation type="submission" date="2016-11" db="EMBL/GenBank/DDBJ databases">
        <title>The macronuclear genome of Stentor coeruleus: a giant cell with tiny introns.</title>
        <authorList>
            <person name="Slabodnick M."/>
            <person name="Ruby J.G."/>
            <person name="Reiff S.B."/>
            <person name="Swart E.C."/>
            <person name="Gosai S."/>
            <person name="Prabakaran S."/>
            <person name="Witkowska E."/>
            <person name="Larue G.E."/>
            <person name="Fisher S."/>
            <person name="Freeman R.M."/>
            <person name="Gunawardena J."/>
            <person name="Chu W."/>
            <person name="Stover N.A."/>
            <person name="Gregory B.D."/>
            <person name="Nowacki M."/>
            <person name="Derisi J."/>
            <person name="Roy S.W."/>
            <person name="Marshall W.F."/>
            <person name="Sood P."/>
        </authorList>
    </citation>
    <scope>NUCLEOTIDE SEQUENCE [LARGE SCALE GENOMIC DNA]</scope>
    <source>
        <strain evidence="2">WM001</strain>
    </source>
</reference>
<protein>
    <submittedName>
        <fullName evidence="2">Uncharacterized protein</fullName>
    </submittedName>
</protein>
<accession>A0A1R2CKV1</accession>
<comment type="caution">
    <text evidence="2">The sequence shown here is derived from an EMBL/GenBank/DDBJ whole genome shotgun (WGS) entry which is preliminary data.</text>
</comment>
<evidence type="ECO:0000313" key="3">
    <source>
        <dbReference type="Proteomes" id="UP000187209"/>
    </source>
</evidence>